<evidence type="ECO:0000259" key="3">
    <source>
        <dbReference type="SMART" id="SM00331"/>
    </source>
</evidence>
<evidence type="ECO:0000313" key="5">
    <source>
        <dbReference type="Proteomes" id="UP000233387"/>
    </source>
</evidence>
<dbReference type="PANTHER" id="PTHR43156:SF2">
    <property type="entry name" value="STAGE II SPORULATION PROTEIN E"/>
    <property type="match status" value="1"/>
</dbReference>
<feature type="transmembrane region" description="Helical" evidence="2">
    <location>
        <begin position="246"/>
        <end position="271"/>
    </location>
</feature>
<dbReference type="Gene3D" id="3.60.40.10">
    <property type="entry name" value="PPM-type phosphatase domain"/>
    <property type="match status" value="1"/>
</dbReference>
<reference evidence="4 5" key="1">
    <citation type="submission" date="2017-06" db="EMBL/GenBank/DDBJ databases">
        <title>Raineya orbicola gen. nov., sp. nov. a slightly thermophilic bacterium of the phylum Bacteroidetes and the description of Raineyaceae fam. nov.</title>
        <authorList>
            <person name="Albuquerque L."/>
            <person name="Polonia A.R.M."/>
            <person name="Barroso C."/>
            <person name="Froufe H.J.C."/>
            <person name="Lage O."/>
            <person name="Lobo-Da-Cunha A."/>
            <person name="Egas C."/>
            <person name="Da Costa M.S."/>
        </authorList>
    </citation>
    <scope>NUCLEOTIDE SEQUENCE [LARGE SCALE GENOMIC DNA]</scope>
    <source>
        <strain evidence="4 5">SPSPC-11</strain>
    </source>
</reference>
<comment type="caution">
    <text evidence="4">The sequence shown here is derived from an EMBL/GenBank/DDBJ whole genome shotgun (WGS) entry which is preliminary data.</text>
</comment>
<dbReference type="SUPFAM" id="SSF81606">
    <property type="entry name" value="PP2C-like"/>
    <property type="match status" value="1"/>
</dbReference>
<dbReference type="OrthoDB" id="9763484at2"/>
<feature type="transmembrane region" description="Helical" evidence="2">
    <location>
        <begin position="120"/>
        <end position="143"/>
    </location>
</feature>
<gene>
    <name evidence="4" type="ORF">Rain11_1457</name>
</gene>
<dbReference type="Pfam" id="PF07228">
    <property type="entry name" value="SpoIIE"/>
    <property type="match status" value="1"/>
</dbReference>
<feature type="transmembrane region" description="Helical" evidence="2">
    <location>
        <begin position="12"/>
        <end position="35"/>
    </location>
</feature>
<evidence type="ECO:0000256" key="1">
    <source>
        <dbReference type="ARBA" id="ARBA00022801"/>
    </source>
</evidence>
<keyword evidence="2" id="KW-0472">Membrane</keyword>
<dbReference type="PANTHER" id="PTHR43156">
    <property type="entry name" value="STAGE II SPORULATION PROTEIN E-RELATED"/>
    <property type="match status" value="1"/>
</dbReference>
<dbReference type="Gene3D" id="3.30.450.40">
    <property type="match status" value="1"/>
</dbReference>
<keyword evidence="1" id="KW-0378">Hydrolase</keyword>
<dbReference type="SMART" id="SM00331">
    <property type="entry name" value="PP2C_SIG"/>
    <property type="match status" value="1"/>
</dbReference>
<feature type="transmembrane region" description="Helical" evidence="2">
    <location>
        <begin position="85"/>
        <end position="105"/>
    </location>
</feature>
<dbReference type="SUPFAM" id="SSF55781">
    <property type="entry name" value="GAF domain-like"/>
    <property type="match status" value="1"/>
</dbReference>
<feature type="transmembrane region" description="Helical" evidence="2">
    <location>
        <begin position="47"/>
        <end position="65"/>
    </location>
</feature>
<keyword evidence="5" id="KW-1185">Reference proteome</keyword>
<sequence length="677" mass="77828">MLSTFKFRLNPFLLANLFTWAALITLNTTFYLFLSIRSKTWVGEIDAYFKGVLENIVLLVIFFFYRYRIDKFREKETSELIGKVFYVGFVSVALSLLWFIVITFLRSNFWGDNSTLLNSFYLWSMLLAVNFLTYSFFIFRILIFRQSPKYVVWVWNTFIYIFFASLIFNFFDFPFQSLPYLATLGILVAISLLFCVNMHWVAYLSTPAKLRNIGILVLISLFGAYFAYLIFYYYNKGIMLYDIGFSVYVVGLLAFVLIYATVAILVLLFNIPTTSVYKKKIEEILAFQQLTQSLQVGSSEQDIYQALLQNALQVTQADAGFLEIKADNQIIASAIEYSDARLVRNALKDKISDYEQIDNLMLLEEAMQGYGSVMIKTLYNKKKEVLGKIILLKVQEEGFNSEHQDLLDTFGKQASISIENYQLLGQVIEKEKLQQELDIAEKVQKSLLPKNLQFHESIEIFGFSESAKSVGGDYYDIFKVSPNRAYIVIGDVSGKGTSAAFNMAQMKGIFQSLAQLDMSPEYFLLYANQAVSQCFEKTSFITITLLLVDTEKKTLTMARAGHCPTLYYNAQTQTADYIQDKGLGLGIMRNKAYTKFIATTQMSYHTGDIIFLYTDGISEAKNPQEEEYGYERLKDFFAQNIHLPIDVLQTRLIESVREFSQGLPPYDDYTCVIMRFV</sequence>
<name>A0A2N3IF12_9BACT</name>
<dbReference type="Proteomes" id="UP000233387">
    <property type="component" value="Unassembled WGS sequence"/>
</dbReference>
<dbReference type="InterPro" id="IPR052016">
    <property type="entry name" value="Bact_Sigma-Reg"/>
</dbReference>
<keyword evidence="2" id="KW-0812">Transmembrane</keyword>
<organism evidence="4 5">
    <name type="scientific">Raineya orbicola</name>
    <dbReference type="NCBI Taxonomy" id="2016530"/>
    <lineage>
        <taxon>Bacteria</taxon>
        <taxon>Pseudomonadati</taxon>
        <taxon>Bacteroidota</taxon>
        <taxon>Cytophagia</taxon>
        <taxon>Cytophagales</taxon>
        <taxon>Raineyaceae</taxon>
        <taxon>Raineya</taxon>
    </lineage>
</organism>
<dbReference type="RefSeq" id="WP_101358728.1">
    <property type="nucleotide sequence ID" value="NZ_NKXO01000021.1"/>
</dbReference>
<protein>
    <submittedName>
        <fullName evidence="4">Stage II sporulation protein E (SpoIIE)</fullName>
    </submittedName>
</protein>
<dbReference type="EMBL" id="NKXO01000021">
    <property type="protein sequence ID" value="PKQ68924.1"/>
    <property type="molecule type" value="Genomic_DNA"/>
</dbReference>
<dbReference type="InterPro" id="IPR029016">
    <property type="entry name" value="GAF-like_dom_sf"/>
</dbReference>
<proteinExistence type="predicted"/>
<accession>A0A2N3IF12</accession>
<evidence type="ECO:0000256" key="2">
    <source>
        <dbReference type="SAM" id="Phobius"/>
    </source>
</evidence>
<evidence type="ECO:0000313" key="4">
    <source>
        <dbReference type="EMBL" id="PKQ68924.1"/>
    </source>
</evidence>
<dbReference type="GO" id="GO:0016791">
    <property type="term" value="F:phosphatase activity"/>
    <property type="evidence" value="ECO:0007669"/>
    <property type="project" value="TreeGrafter"/>
</dbReference>
<dbReference type="InterPro" id="IPR036457">
    <property type="entry name" value="PPM-type-like_dom_sf"/>
</dbReference>
<feature type="transmembrane region" description="Helical" evidence="2">
    <location>
        <begin position="213"/>
        <end position="234"/>
    </location>
</feature>
<dbReference type="AlphaFoldDB" id="A0A2N3IF12"/>
<keyword evidence="2" id="KW-1133">Transmembrane helix</keyword>
<dbReference type="InterPro" id="IPR001932">
    <property type="entry name" value="PPM-type_phosphatase-like_dom"/>
</dbReference>
<feature type="domain" description="PPM-type phosphatase" evidence="3">
    <location>
        <begin position="455"/>
        <end position="676"/>
    </location>
</feature>
<feature type="transmembrane region" description="Helical" evidence="2">
    <location>
        <begin position="177"/>
        <end position="201"/>
    </location>
</feature>
<feature type="transmembrane region" description="Helical" evidence="2">
    <location>
        <begin position="150"/>
        <end position="171"/>
    </location>
</feature>